<protein>
    <recommendedName>
        <fullName evidence="3">Protein phosphatase 2C domain-containing protein</fullName>
    </recommendedName>
</protein>
<reference evidence="1" key="1">
    <citation type="submission" date="2018-05" db="EMBL/GenBank/DDBJ databases">
        <title>Reclassification of Methylarcula marina and Methylarcula terricola as Paracoccus methylarcula sp.nov., comb.nov. and Paracoccus terricola comb.nov.</title>
        <authorList>
            <person name="Shmareva M.N."/>
            <person name="Doronina N.V."/>
            <person name="Vasilenko O.V."/>
            <person name="Tarlachkov S.V."/>
            <person name="Trotsenko Y.A."/>
        </authorList>
    </citation>
    <scope>NUCLEOTIDE SEQUENCE [LARGE SCALE GENOMIC DNA]</scope>
    <source>
        <strain evidence="1">VKM B-2159</strain>
    </source>
</reference>
<dbReference type="RefSeq" id="WP_106690679.1">
    <property type="nucleotide sequence ID" value="NZ_PXNQ02000003.1"/>
</dbReference>
<proteinExistence type="predicted"/>
<sequence>MRLLNRWTVGKQLTEPHLNEDAAKADSPKGIFVISDGASESFASRRWARVLVKHYARRPVIDADWLTQAIGEYAAVFDRESMSWSAQAAYDRGSFATLLGVQFDPDGVLILGVGDSLAVLDDGVEIRATFPYCEPRQFRTNPLLLSTIPDRNAVILGADNSTRWNVEGVEAPKIYCMTDAIGAWLLSARVERMNRLRMLQNRREFVALVETARADGTMRRDDTTLLVIG</sequence>
<dbReference type="SUPFAM" id="SSF81606">
    <property type="entry name" value="PP2C-like"/>
    <property type="match status" value="1"/>
</dbReference>
<dbReference type="Gene3D" id="3.60.40.10">
    <property type="entry name" value="PPM-type phosphatase domain"/>
    <property type="match status" value="1"/>
</dbReference>
<name>A0A3R7SD97_9RHOB</name>
<dbReference type="OrthoDB" id="6002717at2"/>
<accession>A0A3R7SD97</accession>
<dbReference type="Proteomes" id="UP000238137">
    <property type="component" value="Unassembled WGS sequence"/>
</dbReference>
<evidence type="ECO:0000313" key="1">
    <source>
        <dbReference type="EMBL" id="RNF35331.1"/>
    </source>
</evidence>
<evidence type="ECO:0000313" key="2">
    <source>
        <dbReference type="Proteomes" id="UP000238137"/>
    </source>
</evidence>
<keyword evidence="2" id="KW-1185">Reference proteome</keyword>
<comment type="caution">
    <text evidence="1">The sequence shown here is derived from an EMBL/GenBank/DDBJ whole genome shotgun (WGS) entry which is preliminary data.</text>
</comment>
<evidence type="ECO:0008006" key="3">
    <source>
        <dbReference type="Google" id="ProtNLM"/>
    </source>
</evidence>
<organism evidence="1 2">
    <name type="scientific">Paracoccus methylarcula</name>
    <dbReference type="NCBI Taxonomy" id="72022"/>
    <lineage>
        <taxon>Bacteria</taxon>
        <taxon>Pseudomonadati</taxon>
        <taxon>Pseudomonadota</taxon>
        <taxon>Alphaproteobacteria</taxon>
        <taxon>Rhodobacterales</taxon>
        <taxon>Paracoccaceae</taxon>
        <taxon>Paracoccus</taxon>
    </lineage>
</organism>
<dbReference type="AlphaFoldDB" id="A0A3R7SD97"/>
<dbReference type="EMBL" id="PXNQ02000003">
    <property type="protein sequence ID" value="RNF35331.1"/>
    <property type="molecule type" value="Genomic_DNA"/>
</dbReference>
<dbReference type="InterPro" id="IPR036457">
    <property type="entry name" value="PPM-type-like_dom_sf"/>
</dbReference>
<gene>
    <name evidence="1" type="ORF">A7A09_006970</name>
</gene>